<dbReference type="PANTHER" id="PTHR43333">
    <property type="entry name" value="2-HACID_DH_C DOMAIN-CONTAINING PROTEIN"/>
    <property type="match status" value="1"/>
</dbReference>
<dbReference type="GO" id="GO:0051287">
    <property type="term" value="F:NAD binding"/>
    <property type="evidence" value="ECO:0007669"/>
    <property type="project" value="InterPro"/>
</dbReference>
<dbReference type="EMBL" id="FNTV01000001">
    <property type="protein sequence ID" value="SEE05320.1"/>
    <property type="molecule type" value="Genomic_DNA"/>
</dbReference>
<dbReference type="InterPro" id="IPR036291">
    <property type="entry name" value="NAD(P)-bd_dom_sf"/>
</dbReference>
<evidence type="ECO:0000313" key="5">
    <source>
        <dbReference type="Proteomes" id="UP000182725"/>
    </source>
</evidence>
<dbReference type="CDD" id="cd05300">
    <property type="entry name" value="2-Hacid_dh_1"/>
    <property type="match status" value="1"/>
</dbReference>
<dbReference type="InterPro" id="IPR029753">
    <property type="entry name" value="D-isomer_DH_CS"/>
</dbReference>
<dbReference type="Gene3D" id="3.40.50.720">
    <property type="entry name" value="NAD(P)-binding Rossmann-like Domain"/>
    <property type="match status" value="2"/>
</dbReference>
<accession>A0A1H5FPE5</accession>
<keyword evidence="1" id="KW-0560">Oxidoreductase</keyword>
<dbReference type="SUPFAM" id="SSF51735">
    <property type="entry name" value="NAD(P)-binding Rossmann-fold domains"/>
    <property type="match status" value="1"/>
</dbReference>
<dbReference type="Proteomes" id="UP000182725">
    <property type="component" value="Unassembled WGS sequence"/>
</dbReference>
<keyword evidence="2" id="KW-0520">NAD</keyword>
<gene>
    <name evidence="4" type="ORF">SAMN04489740_0561</name>
</gene>
<feature type="domain" description="D-isomer specific 2-hydroxyacid dehydrogenase NAD-binding" evidence="3">
    <location>
        <begin position="153"/>
        <end position="327"/>
    </location>
</feature>
<dbReference type="Pfam" id="PF02826">
    <property type="entry name" value="2-Hacid_dh_C"/>
    <property type="match status" value="1"/>
</dbReference>
<dbReference type="InterPro" id="IPR006140">
    <property type="entry name" value="D-isomer_DH_NAD-bd"/>
</dbReference>
<evidence type="ECO:0000259" key="3">
    <source>
        <dbReference type="Pfam" id="PF02826"/>
    </source>
</evidence>
<proteinExistence type="predicted"/>
<evidence type="ECO:0000313" key="4">
    <source>
        <dbReference type="EMBL" id="SEE05320.1"/>
    </source>
</evidence>
<evidence type="ECO:0000256" key="1">
    <source>
        <dbReference type="ARBA" id="ARBA00023002"/>
    </source>
</evidence>
<protein>
    <submittedName>
        <fullName evidence="4">Phosphoglycerate dehydrogenase</fullName>
    </submittedName>
</protein>
<evidence type="ECO:0000256" key="2">
    <source>
        <dbReference type="ARBA" id="ARBA00023027"/>
    </source>
</evidence>
<dbReference type="PANTHER" id="PTHR43333:SF1">
    <property type="entry name" value="D-ISOMER SPECIFIC 2-HYDROXYACID DEHYDROGENASE NAD-BINDING DOMAIN-CONTAINING PROTEIN"/>
    <property type="match status" value="1"/>
</dbReference>
<dbReference type="GO" id="GO:0016616">
    <property type="term" value="F:oxidoreductase activity, acting on the CH-OH group of donors, NAD or NADP as acceptor"/>
    <property type="evidence" value="ECO:0007669"/>
    <property type="project" value="UniProtKB-ARBA"/>
</dbReference>
<sequence>MCSVFYPQFSMMNIMTTNNLTVAIAVPLEAELVEAIRAAHPAVTVLYEPELLPQERFPADHAGDPAFVRTPEQEARYWELLNSAEVLYGFPNENPAGLAAIASSQKLQWIQAMAAGAGGAVKAANLPAADLARITVTSSAGVHALPLAEFAMMGVLNGFKRTAELAADQAVKNWPELRTPTRLASGSSVVITGLGEIGMETARLARALGMKVNGTKRNVEPIDGIEQVTDTAGLPGLVSTADVLINTLPGTPYTEKMINAEIFNAMKPGTVLVNVGRGTVVDEDALLEALNNGQVSYACLDVFAVEPLPATSPLWDHPRVMVSPHTSALSAAENRLIAERFIKNLSSFQAGEPLLHIVDPVHFY</sequence>
<dbReference type="PROSITE" id="PS00671">
    <property type="entry name" value="D_2_HYDROXYACID_DH_3"/>
    <property type="match status" value="1"/>
</dbReference>
<reference evidence="4 5" key="1">
    <citation type="submission" date="2016-10" db="EMBL/GenBank/DDBJ databases">
        <authorList>
            <person name="de Groot N.N."/>
        </authorList>
    </citation>
    <scope>NUCLEOTIDE SEQUENCE [LARGE SCALE GENOMIC DNA]</scope>
    <source>
        <strain evidence="4 5">DSM 22274</strain>
    </source>
</reference>
<name>A0A1H5FPE5_9MICC</name>
<dbReference type="AlphaFoldDB" id="A0A1H5FPE5"/>
<organism evidence="4 5">
    <name type="scientific">Arthrobacter alpinus</name>
    <dbReference type="NCBI Taxonomy" id="656366"/>
    <lineage>
        <taxon>Bacteria</taxon>
        <taxon>Bacillati</taxon>
        <taxon>Actinomycetota</taxon>
        <taxon>Actinomycetes</taxon>
        <taxon>Micrococcales</taxon>
        <taxon>Micrococcaceae</taxon>
        <taxon>Arthrobacter</taxon>
    </lineage>
</organism>